<feature type="transmembrane region" description="Helical" evidence="6">
    <location>
        <begin position="106"/>
        <end position="122"/>
    </location>
</feature>
<dbReference type="Proteomes" id="UP000091820">
    <property type="component" value="Unassembled WGS sequence"/>
</dbReference>
<comment type="subcellular location">
    <subcellularLocation>
        <location evidence="1">Membrane</location>
        <topology evidence="1">Multi-pass membrane protein</topology>
    </subcellularLocation>
</comment>
<feature type="transmembrane region" description="Helical" evidence="6">
    <location>
        <begin position="128"/>
        <end position="145"/>
    </location>
</feature>
<dbReference type="VEuPathDB" id="VectorBase:GBRI029320"/>
<feature type="transmembrane region" description="Helical" evidence="6">
    <location>
        <begin position="67"/>
        <end position="85"/>
    </location>
</feature>
<accession>A0A1A9WRC2</accession>
<keyword evidence="5 6" id="KW-0472">Membrane</keyword>
<feature type="transmembrane region" description="Helical" evidence="6">
    <location>
        <begin position="39"/>
        <end position="61"/>
    </location>
</feature>
<evidence type="ECO:0000256" key="6">
    <source>
        <dbReference type="SAM" id="Phobius"/>
    </source>
</evidence>
<reference evidence="8" key="1">
    <citation type="submission" date="2014-03" db="EMBL/GenBank/DDBJ databases">
        <authorList>
            <person name="Aksoy S."/>
            <person name="Warren W."/>
            <person name="Wilson R.K."/>
        </authorList>
    </citation>
    <scope>NUCLEOTIDE SEQUENCE [LARGE SCALE GENOMIC DNA]</scope>
    <source>
        <strain evidence="8">IAEA</strain>
    </source>
</reference>
<dbReference type="PANTHER" id="PTHR13628:SF1">
    <property type="entry name" value="TRANSMEMBRANE PROTEIN 267"/>
    <property type="match status" value="1"/>
</dbReference>
<keyword evidence="8" id="KW-1185">Reference proteome</keyword>
<dbReference type="InterPro" id="IPR026572">
    <property type="entry name" value="TMEM267"/>
</dbReference>
<evidence type="ECO:0000256" key="4">
    <source>
        <dbReference type="ARBA" id="ARBA00022989"/>
    </source>
</evidence>
<keyword evidence="3 6" id="KW-0812">Transmembrane</keyword>
<dbReference type="GO" id="GO:0016020">
    <property type="term" value="C:membrane"/>
    <property type="evidence" value="ECO:0007669"/>
    <property type="project" value="UniProtKB-SubCell"/>
</dbReference>
<organism evidence="7 8">
    <name type="scientific">Glossina brevipalpis</name>
    <dbReference type="NCBI Taxonomy" id="37001"/>
    <lineage>
        <taxon>Eukaryota</taxon>
        <taxon>Metazoa</taxon>
        <taxon>Ecdysozoa</taxon>
        <taxon>Arthropoda</taxon>
        <taxon>Hexapoda</taxon>
        <taxon>Insecta</taxon>
        <taxon>Pterygota</taxon>
        <taxon>Neoptera</taxon>
        <taxon>Endopterygota</taxon>
        <taxon>Diptera</taxon>
        <taxon>Brachycera</taxon>
        <taxon>Muscomorpha</taxon>
        <taxon>Hippoboscoidea</taxon>
        <taxon>Glossinidae</taxon>
        <taxon>Glossina</taxon>
    </lineage>
</organism>
<evidence type="ECO:0000256" key="5">
    <source>
        <dbReference type="ARBA" id="ARBA00023136"/>
    </source>
</evidence>
<sequence>MQCHIMVYVRIVLTTLVSITCMLGDNFVELTQHPLLKALADNATHAAIGALSGIAFAVQFYEKTTHFFGWLLIFTCFACSSLIDVDHFIAARSWSLEDATNLTRRPFLHCSTIILLLLFIYVCVSCLNYMRCSLLLGAILCAFVTHHTRDAVRRGFWFCFFGHTNRISNITYILTTIITPYAISYLHGLCRTLIVQQFLGHFIKLNDSNYKDNRGYRYMQV</sequence>
<name>A0A1A9WRC2_9MUSC</name>
<evidence type="ECO:0000313" key="7">
    <source>
        <dbReference type="EnsemblMetazoa" id="GBRI029320-PA"/>
    </source>
</evidence>
<dbReference type="PANTHER" id="PTHR13628">
    <property type="entry name" value="TRANSMEMBRANE PROTEIN 267"/>
    <property type="match status" value="1"/>
</dbReference>
<evidence type="ECO:0000256" key="1">
    <source>
        <dbReference type="ARBA" id="ARBA00004141"/>
    </source>
</evidence>
<evidence type="ECO:0000256" key="2">
    <source>
        <dbReference type="ARBA" id="ARBA00013977"/>
    </source>
</evidence>
<evidence type="ECO:0000313" key="8">
    <source>
        <dbReference type="Proteomes" id="UP000091820"/>
    </source>
</evidence>
<dbReference type="AlphaFoldDB" id="A0A1A9WRC2"/>
<reference evidence="7" key="2">
    <citation type="submission" date="2020-05" db="UniProtKB">
        <authorList>
            <consortium name="EnsemblMetazoa"/>
        </authorList>
    </citation>
    <scope>IDENTIFICATION</scope>
    <source>
        <strain evidence="7">IAEA</strain>
    </source>
</reference>
<dbReference type="EnsemblMetazoa" id="GBRI029320-RA">
    <property type="protein sequence ID" value="GBRI029320-PA"/>
    <property type="gene ID" value="GBRI029320"/>
</dbReference>
<evidence type="ECO:0000256" key="3">
    <source>
        <dbReference type="ARBA" id="ARBA00022692"/>
    </source>
</evidence>
<feature type="transmembrane region" description="Helical" evidence="6">
    <location>
        <begin position="6"/>
        <end position="27"/>
    </location>
</feature>
<keyword evidence="4 6" id="KW-1133">Transmembrane helix</keyword>
<proteinExistence type="predicted"/>
<protein>
    <recommendedName>
        <fullName evidence="2">Transmembrane protein 267</fullName>
    </recommendedName>
</protein>